<dbReference type="EMBL" id="JAGGNH010000001">
    <property type="protein sequence ID" value="KAJ0989006.1"/>
    <property type="molecule type" value="Genomic_DNA"/>
</dbReference>
<dbReference type="OrthoDB" id="167398at2759"/>
<feature type="transmembrane region" description="Helical" evidence="6">
    <location>
        <begin position="575"/>
        <end position="595"/>
    </location>
</feature>
<dbReference type="InterPro" id="IPR017927">
    <property type="entry name" value="FAD-bd_FR_type"/>
</dbReference>
<dbReference type="InterPro" id="IPR013112">
    <property type="entry name" value="FAD-bd_8"/>
</dbReference>
<feature type="transmembrane region" description="Helical" evidence="6">
    <location>
        <begin position="7"/>
        <end position="26"/>
    </location>
</feature>
<feature type="transmembrane region" description="Helical" evidence="6">
    <location>
        <begin position="262"/>
        <end position="280"/>
    </location>
</feature>
<dbReference type="PANTHER" id="PTHR11972">
    <property type="entry name" value="NADPH OXIDASE"/>
    <property type="match status" value="1"/>
</dbReference>
<dbReference type="InterPro" id="IPR013130">
    <property type="entry name" value="Fe3_Rdtase_TM_dom"/>
</dbReference>
<dbReference type="GO" id="GO:0000293">
    <property type="term" value="F:ferric-chelate reductase activity"/>
    <property type="evidence" value="ECO:0007669"/>
    <property type="project" value="TreeGrafter"/>
</dbReference>
<dbReference type="SUPFAM" id="SSF63380">
    <property type="entry name" value="Riboflavin synthase domain-like"/>
    <property type="match status" value="1"/>
</dbReference>
<name>A0A9D5DBV4_9LILI</name>
<dbReference type="Pfam" id="PF08022">
    <property type="entry name" value="FAD_binding_8"/>
    <property type="match status" value="1"/>
</dbReference>
<dbReference type="CDD" id="cd06186">
    <property type="entry name" value="NOX_Duox_like_FAD_NADP"/>
    <property type="match status" value="1"/>
</dbReference>
<dbReference type="Gene3D" id="3.40.50.80">
    <property type="entry name" value="Nucleotide-binding domain of ferredoxin-NADP reductase (FNR) module"/>
    <property type="match status" value="1"/>
</dbReference>
<dbReference type="InterPro" id="IPR017938">
    <property type="entry name" value="Riboflavin_synthase-like_b-brl"/>
</dbReference>
<proteinExistence type="predicted"/>
<comment type="subcellular location">
    <subcellularLocation>
        <location evidence="1">Membrane</location>
        <topology evidence="1">Multi-pass membrane protein</topology>
    </subcellularLocation>
</comment>
<reference evidence="8" key="1">
    <citation type="submission" date="2021-03" db="EMBL/GenBank/DDBJ databases">
        <authorList>
            <person name="Li Z."/>
            <person name="Yang C."/>
        </authorList>
    </citation>
    <scope>NUCLEOTIDE SEQUENCE</scope>
    <source>
        <strain evidence="8">Dzin_1.0</strain>
        <tissue evidence="8">Leaf</tissue>
    </source>
</reference>
<protein>
    <recommendedName>
        <fullName evidence="7">FAD-binding FR-type domain-containing protein</fullName>
    </recommendedName>
</protein>
<keyword evidence="4" id="KW-0560">Oxidoreductase</keyword>
<evidence type="ECO:0000313" key="9">
    <source>
        <dbReference type="Proteomes" id="UP001085076"/>
    </source>
</evidence>
<organism evidence="8 9">
    <name type="scientific">Dioscorea zingiberensis</name>
    <dbReference type="NCBI Taxonomy" id="325984"/>
    <lineage>
        <taxon>Eukaryota</taxon>
        <taxon>Viridiplantae</taxon>
        <taxon>Streptophyta</taxon>
        <taxon>Embryophyta</taxon>
        <taxon>Tracheophyta</taxon>
        <taxon>Spermatophyta</taxon>
        <taxon>Magnoliopsida</taxon>
        <taxon>Liliopsida</taxon>
        <taxon>Dioscoreales</taxon>
        <taxon>Dioscoreaceae</taxon>
        <taxon>Dioscorea</taxon>
    </lineage>
</organism>
<dbReference type="InterPro" id="IPR050369">
    <property type="entry name" value="RBOH/FRE"/>
</dbReference>
<dbReference type="AlphaFoldDB" id="A0A9D5DBV4"/>
<evidence type="ECO:0000256" key="1">
    <source>
        <dbReference type="ARBA" id="ARBA00004141"/>
    </source>
</evidence>
<dbReference type="PANTHER" id="PTHR11972:SF155">
    <property type="entry name" value="FERRIC REDUCTION OXIDASE 8, MITOCHONDRIAL"/>
    <property type="match status" value="1"/>
</dbReference>
<gene>
    <name evidence="8" type="ORF">J5N97_007362</name>
</gene>
<evidence type="ECO:0000313" key="8">
    <source>
        <dbReference type="EMBL" id="KAJ0989006.1"/>
    </source>
</evidence>
<evidence type="ECO:0000259" key="7">
    <source>
        <dbReference type="PROSITE" id="PS51384"/>
    </source>
</evidence>
<dbReference type="PROSITE" id="PS51384">
    <property type="entry name" value="FAD_FR"/>
    <property type="match status" value="1"/>
</dbReference>
<dbReference type="Proteomes" id="UP001085076">
    <property type="component" value="Miscellaneous, Linkage group lg01"/>
</dbReference>
<dbReference type="InterPro" id="IPR039261">
    <property type="entry name" value="FNR_nucleotide-bd"/>
</dbReference>
<dbReference type="Pfam" id="PF08030">
    <property type="entry name" value="NAD_binding_6"/>
    <property type="match status" value="1"/>
</dbReference>
<dbReference type="SFLD" id="SFLDG01168">
    <property type="entry name" value="Ferric_reductase_subgroup_(FRE"/>
    <property type="match status" value="1"/>
</dbReference>
<reference evidence="8" key="2">
    <citation type="journal article" date="2022" name="Hortic Res">
        <title>The genome of Dioscorea zingiberensis sheds light on the biosynthesis, origin and evolution of the medicinally important diosgenin saponins.</title>
        <authorList>
            <person name="Li Y."/>
            <person name="Tan C."/>
            <person name="Li Z."/>
            <person name="Guo J."/>
            <person name="Li S."/>
            <person name="Chen X."/>
            <person name="Wang C."/>
            <person name="Dai X."/>
            <person name="Yang H."/>
            <person name="Song W."/>
            <person name="Hou L."/>
            <person name="Xu J."/>
            <person name="Tong Z."/>
            <person name="Xu A."/>
            <person name="Yuan X."/>
            <person name="Wang W."/>
            <person name="Yang Q."/>
            <person name="Chen L."/>
            <person name="Sun Z."/>
            <person name="Wang K."/>
            <person name="Pan B."/>
            <person name="Chen J."/>
            <person name="Bao Y."/>
            <person name="Liu F."/>
            <person name="Qi X."/>
            <person name="Gang D.R."/>
            <person name="Wen J."/>
            <person name="Li J."/>
        </authorList>
    </citation>
    <scope>NUCLEOTIDE SEQUENCE</scope>
    <source>
        <strain evidence="8">Dzin_1.0</strain>
    </source>
</reference>
<evidence type="ECO:0000256" key="4">
    <source>
        <dbReference type="ARBA" id="ARBA00023002"/>
    </source>
</evidence>
<feature type="transmembrane region" description="Helical" evidence="6">
    <location>
        <begin position="96"/>
        <end position="125"/>
    </location>
</feature>
<keyword evidence="2 6" id="KW-0812">Transmembrane</keyword>
<evidence type="ECO:0000256" key="5">
    <source>
        <dbReference type="ARBA" id="ARBA00023136"/>
    </source>
</evidence>
<keyword evidence="5 6" id="KW-0472">Membrane</keyword>
<dbReference type="GO" id="GO:0005886">
    <property type="term" value="C:plasma membrane"/>
    <property type="evidence" value="ECO:0007669"/>
    <property type="project" value="TreeGrafter"/>
</dbReference>
<keyword evidence="3 6" id="KW-1133">Transmembrane helix</keyword>
<dbReference type="SFLD" id="SFLDS00052">
    <property type="entry name" value="Ferric_Reductase_Domain"/>
    <property type="match status" value="1"/>
</dbReference>
<sequence length="696" mass="78322">MEPILVSILKLSMTTMLAAWACIWFLKPTQVWKRSWHHAEDWASHTFLGASGINVVVFCFPLLAVATMSYVHIHLGARRVRTRLGKFLSTKLANPLIVRSPVGTISSGELISVALFILILVWTYYSNVSSDLKKMTPTKSLKLNRWQLKVMRLGVRFGSLSEACLAVLFLPVLRGMALFRTFGIQFEASVRYHIWIGNTLIMFSVLHGSFIMFIWAIKKNLSEEITKWQRTGRVYLAGAITLAVGLIIWITSLPQIRRKKFLIFYSVHHLYAIFLLFFLLHAGDGHFFLVFSGVLLFVLDKILRIIQSSRTTDIVSASILPCKAVELTLPKHPSMKYTPTSMIFLKIPSISKFEWHPFSITSSCNMDYDRLTVLIKCQGQWTDSLYSMVQTMLDDGHAKKLSLAFEGPYGPATFPYKRYDSVILIAGGSGITPFLSILQDIASVNGSKNTYPMKIQLIYAVKRLADISMLTPISQLLLNQSFRQLQLKIFVTQEERDGAAAREILHEICQVKTVNLNVKSSQDEIPRPEGLLWKATITVMSSATFLASIIVLHRIFGDREKDASQSTVPSWVNDLLVISSLLVAASFAILATILFKLRKSVKDVNSVTKNNVRATEVHDMELSSSQEDLEINFGRRPNLIDVLSELPRDSGESIVGVFEAGDTSVYLLFTQLTSLCRYAAQSPKMKVRTSLASSWR</sequence>
<feature type="transmembrane region" description="Helical" evidence="6">
    <location>
        <begin position="286"/>
        <end position="303"/>
    </location>
</feature>
<dbReference type="SUPFAM" id="SSF52343">
    <property type="entry name" value="Ferredoxin reductase-like, C-terminal NADP-linked domain"/>
    <property type="match status" value="1"/>
</dbReference>
<feature type="transmembrane region" description="Helical" evidence="6">
    <location>
        <begin position="46"/>
        <end position="75"/>
    </location>
</feature>
<evidence type="ECO:0000256" key="6">
    <source>
        <dbReference type="SAM" id="Phobius"/>
    </source>
</evidence>
<evidence type="ECO:0000256" key="3">
    <source>
        <dbReference type="ARBA" id="ARBA00022989"/>
    </source>
</evidence>
<feature type="transmembrane region" description="Helical" evidence="6">
    <location>
        <begin position="531"/>
        <end position="555"/>
    </location>
</feature>
<accession>A0A9D5DBV4</accession>
<comment type="caution">
    <text evidence="8">The sequence shown here is derived from an EMBL/GenBank/DDBJ whole genome shotgun (WGS) entry which is preliminary data.</text>
</comment>
<feature type="domain" description="FAD-binding FR-type" evidence="7">
    <location>
        <begin position="304"/>
        <end position="415"/>
    </location>
</feature>
<feature type="transmembrane region" description="Helical" evidence="6">
    <location>
        <begin position="194"/>
        <end position="217"/>
    </location>
</feature>
<keyword evidence="9" id="KW-1185">Reference proteome</keyword>
<feature type="transmembrane region" description="Helical" evidence="6">
    <location>
        <begin position="232"/>
        <end position="250"/>
    </location>
</feature>
<dbReference type="InterPro" id="IPR013121">
    <property type="entry name" value="Fe_red_NAD-bd_6"/>
</dbReference>
<dbReference type="Pfam" id="PF01794">
    <property type="entry name" value="Ferric_reduct"/>
    <property type="match status" value="1"/>
</dbReference>
<evidence type="ECO:0000256" key="2">
    <source>
        <dbReference type="ARBA" id="ARBA00022692"/>
    </source>
</evidence>